<organism evidence="1">
    <name type="scientific">bioreactor metagenome</name>
    <dbReference type="NCBI Taxonomy" id="1076179"/>
    <lineage>
        <taxon>unclassified sequences</taxon>
        <taxon>metagenomes</taxon>
        <taxon>ecological metagenomes</taxon>
    </lineage>
</organism>
<comment type="caution">
    <text evidence="1">The sequence shown here is derived from an EMBL/GenBank/DDBJ whole genome shotgun (WGS) entry which is preliminary data.</text>
</comment>
<gene>
    <name evidence="1" type="ORF">SDC9_193033</name>
</gene>
<reference evidence="1" key="1">
    <citation type="submission" date="2019-08" db="EMBL/GenBank/DDBJ databases">
        <authorList>
            <person name="Kucharzyk K."/>
            <person name="Murdoch R.W."/>
            <person name="Higgins S."/>
            <person name="Loffler F."/>
        </authorList>
    </citation>
    <scope>NUCLEOTIDE SEQUENCE</scope>
</reference>
<proteinExistence type="predicted"/>
<dbReference type="PANTHER" id="PTHR36442:SF1">
    <property type="entry name" value="CYCLIC-DI-AMP PHOSPHODIESTERASE PGPH"/>
    <property type="match status" value="1"/>
</dbReference>
<dbReference type="InterPro" id="IPR052722">
    <property type="entry name" value="PgpH_phosphodiesterase"/>
</dbReference>
<dbReference type="EMBL" id="VSSQ01105401">
    <property type="protein sequence ID" value="MPN45466.1"/>
    <property type="molecule type" value="Genomic_DNA"/>
</dbReference>
<protein>
    <submittedName>
        <fullName evidence="1">Uncharacterized protein</fullName>
    </submittedName>
</protein>
<name>A0A645I3L4_9ZZZZ</name>
<evidence type="ECO:0000313" key="1">
    <source>
        <dbReference type="EMBL" id="MPN45466.1"/>
    </source>
</evidence>
<dbReference type="AlphaFoldDB" id="A0A645I3L4"/>
<dbReference type="PANTHER" id="PTHR36442">
    <property type="entry name" value="CYCLIC-DI-AMP PHOSPHODIESTERASE PGPH"/>
    <property type="match status" value="1"/>
</dbReference>
<sequence>MMADAVEARARSLVTYTEENINNCVEDMINSQIADGQFKEAPISFRDVETVKAIFKEKIMNMYHTRIIYPEIKK</sequence>
<accession>A0A645I3L4</accession>